<dbReference type="SUPFAM" id="SSF53850">
    <property type="entry name" value="Periplasmic binding protein-like II"/>
    <property type="match status" value="1"/>
</dbReference>
<dbReference type="InterPro" id="IPR006059">
    <property type="entry name" value="SBP"/>
</dbReference>
<evidence type="ECO:0000313" key="6">
    <source>
        <dbReference type="EMBL" id="EIC02405.1"/>
    </source>
</evidence>
<sequence>MKKIVCAAAALALIIPTVFAARDRKARGGKNSGNVVIKVWESDDSAKTYIEWAAKEFMKTHKKVKIEYEHVESTDARAKIELDGPAGVGADVFVAPHDHIGALVNGGHVAENTDGGYISQFINAAQVASQYKGKTYGYPLGIETYALFYNKDLIKTPPKTWEEVAEIAKNYNDETQRKYALVWPVADSYFDYMFMSAYGAQLFGPNGNDRKQHNINSEAAVKGLQYFQSLRKKLLNVPSADMTADFCNSSFTQGKAAMLITGPWMIETLSRLGMNFGITTLPAFPGQSKPATSFSGVRLAFVSSYSEHPAEATEFARFLTSKSSLEQRFKITKQIPPRRDITTNDPLSNGILEQTYHAIPMPTIPQMNTYWSAMGSAYSGIWDGDDVKTDLNTAAAAMDAAK</sequence>
<evidence type="ECO:0000256" key="1">
    <source>
        <dbReference type="ARBA" id="ARBA00008520"/>
    </source>
</evidence>
<evidence type="ECO:0000313" key="7">
    <source>
        <dbReference type="Proteomes" id="UP000003571"/>
    </source>
</evidence>
<dbReference type="InterPro" id="IPR006060">
    <property type="entry name" value="Maltose/Cyclodextrin-bd"/>
</dbReference>
<proteinExistence type="inferred from homology"/>
<dbReference type="Proteomes" id="UP000003571">
    <property type="component" value="Unassembled WGS sequence"/>
</dbReference>
<evidence type="ECO:0000256" key="5">
    <source>
        <dbReference type="SAM" id="SignalP"/>
    </source>
</evidence>
<dbReference type="AlphaFoldDB" id="H7EJ91"/>
<evidence type="ECO:0000256" key="3">
    <source>
        <dbReference type="ARBA" id="ARBA00022597"/>
    </source>
</evidence>
<dbReference type="PATRIC" id="fig|907348.3.peg.912"/>
<dbReference type="Gene3D" id="3.40.190.10">
    <property type="entry name" value="Periplasmic binding protein-like II"/>
    <property type="match status" value="2"/>
</dbReference>
<evidence type="ECO:0000256" key="4">
    <source>
        <dbReference type="ARBA" id="ARBA00022729"/>
    </source>
</evidence>
<protein>
    <submittedName>
        <fullName evidence="6">Carbohydrate ABC transporter substrate-binding protein, CUT1 family</fullName>
    </submittedName>
</protein>
<dbReference type="RefSeq" id="WP_002703259.1">
    <property type="nucleotide sequence ID" value="NZ_AGRW01000040.1"/>
</dbReference>
<dbReference type="GO" id="GO:0055052">
    <property type="term" value="C:ATP-binding cassette (ABC) transporter complex, substrate-binding subunit-containing"/>
    <property type="evidence" value="ECO:0007669"/>
    <property type="project" value="TreeGrafter"/>
</dbReference>
<keyword evidence="3" id="KW-0762">Sugar transport</keyword>
<dbReference type="eggNOG" id="COG2182">
    <property type="taxonomic scope" value="Bacteria"/>
</dbReference>
<feature type="chain" id="PRO_5003609183" evidence="5">
    <location>
        <begin position="21"/>
        <end position="402"/>
    </location>
</feature>
<dbReference type="GO" id="GO:0015768">
    <property type="term" value="P:maltose transport"/>
    <property type="evidence" value="ECO:0007669"/>
    <property type="project" value="TreeGrafter"/>
</dbReference>
<comment type="caution">
    <text evidence="6">The sequence shown here is derived from an EMBL/GenBank/DDBJ whole genome shotgun (WGS) entry which is preliminary data.</text>
</comment>
<dbReference type="CDD" id="cd13586">
    <property type="entry name" value="PBP2_Maltose_binding_like"/>
    <property type="match status" value="1"/>
</dbReference>
<dbReference type="GO" id="GO:1901982">
    <property type="term" value="F:maltose binding"/>
    <property type="evidence" value="ECO:0007669"/>
    <property type="project" value="TreeGrafter"/>
</dbReference>
<dbReference type="GO" id="GO:0015144">
    <property type="term" value="F:carbohydrate transmembrane transporter activity"/>
    <property type="evidence" value="ECO:0007669"/>
    <property type="project" value="InterPro"/>
</dbReference>
<dbReference type="Pfam" id="PF13416">
    <property type="entry name" value="SBP_bac_8"/>
    <property type="match status" value="1"/>
</dbReference>
<feature type="signal peptide" evidence="5">
    <location>
        <begin position="1"/>
        <end position="20"/>
    </location>
</feature>
<dbReference type="EMBL" id="AGRW01000040">
    <property type="protein sequence ID" value="EIC02405.1"/>
    <property type="molecule type" value="Genomic_DNA"/>
</dbReference>
<dbReference type="OrthoDB" id="42940at2"/>
<organism evidence="6 7">
    <name type="scientific">Treponema saccharophilum DSM 2985</name>
    <dbReference type="NCBI Taxonomy" id="907348"/>
    <lineage>
        <taxon>Bacteria</taxon>
        <taxon>Pseudomonadati</taxon>
        <taxon>Spirochaetota</taxon>
        <taxon>Spirochaetia</taxon>
        <taxon>Spirochaetales</taxon>
        <taxon>Treponemataceae</taxon>
        <taxon>Treponema</taxon>
    </lineage>
</organism>
<keyword evidence="4 5" id="KW-0732">Signal</keyword>
<comment type="similarity">
    <text evidence="1">Belongs to the bacterial solute-binding protein 1 family.</text>
</comment>
<keyword evidence="7" id="KW-1185">Reference proteome</keyword>
<evidence type="ECO:0000256" key="2">
    <source>
        <dbReference type="ARBA" id="ARBA00022448"/>
    </source>
</evidence>
<reference evidence="6 7" key="1">
    <citation type="submission" date="2011-09" db="EMBL/GenBank/DDBJ databases">
        <title>The draft genome of Treponema saccharophilum DSM 2985.</title>
        <authorList>
            <consortium name="US DOE Joint Genome Institute (JGI-PGF)"/>
            <person name="Lucas S."/>
            <person name="Copeland A."/>
            <person name="Lapidus A."/>
            <person name="Glavina del Rio T."/>
            <person name="Dalin E."/>
            <person name="Tice H."/>
            <person name="Bruce D."/>
            <person name="Goodwin L."/>
            <person name="Pitluck S."/>
            <person name="Peters L."/>
            <person name="Kyrpides N."/>
            <person name="Mavromatis K."/>
            <person name="Ivanova N."/>
            <person name="Markowitz V."/>
            <person name="Cheng J.-F."/>
            <person name="Hugenholtz P."/>
            <person name="Woyke T."/>
            <person name="Wu D."/>
            <person name="Gronow S."/>
            <person name="Wellnitz S."/>
            <person name="Brambilla E."/>
            <person name="Klenk H.-P."/>
            <person name="Eisen J.A."/>
        </authorList>
    </citation>
    <scope>NUCLEOTIDE SEQUENCE [LARGE SCALE GENOMIC DNA]</scope>
    <source>
        <strain evidence="6 7">DSM 2985</strain>
    </source>
</reference>
<gene>
    <name evidence="6" type="ORF">TresaDRAFT_1852</name>
</gene>
<keyword evidence="2" id="KW-0813">Transport</keyword>
<dbReference type="STRING" id="907348.TresaDRAFT_1852"/>
<accession>H7EJ91</accession>
<name>H7EJ91_9SPIR</name>
<dbReference type="GO" id="GO:0042956">
    <property type="term" value="P:maltodextrin transmembrane transport"/>
    <property type="evidence" value="ECO:0007669"/>
    <property type="project" value="TreeGrafter"/>
</dbReference>
<dbReference type="PRINTS" id="PR00181">
    <property type="entry name" value="MALTOSEBP"/>
</dbReference>
<dbReference type="PANTHER" id="PTHR30061:SF50">
    <property type="entry name" value="MALTOSE_MALTODEXTRIN-BINDING PERIPLASMIC PROTEIN"/>
    <property type="match status" value="1"/>
</dbReference>
<dbReference type="PANTHER" id="PTHR30061">
    <property type="entry name" value="MALTOSE-BINDING PERIPLASMIC PROTEIN"/>
    <property type="match status" value="1"/>
</dbReference>